<keyword evidence="2" id="KW-1185">Reference proteome</keyword>
<proteinExistence type="predicted"/>
<evidence type="ECO:0000313" key="1">
    <source>
        <dbReference type="EMBL" id="CUX44050.1"/>
    </source>
</evidence>
<accession>A0ABP2BJH8</accession>
<comment type="caution">
    <text evidence="1">The sequence shown here is derived from an EMBL/GenBank/DDBJ whole genome shotgun (WGS) entry which is preliminary data.</text>
</comment>
<dbReference type="Proteomes" id="UP000191812">
    <property type="component" value="Unassembled WGS sequence"/>
</dbReference>
<name>A0ABP2BJH8_9HYPH</name>
<reference evidence="1 2" key="1">
    <citation type="submission" date="2016-01" db="EMBL/GenBank/DDBJ databases">
        <authorList>
            <person name="Regsiter A."/>
            <person name="william w."/>
        </authorList>
    </citation>
    <scope>NUCLEOTIDE SEQUENCE [LARGE SCALE GENOMIC DNA]</scope>
    <source>
        <strain evidence="1 2">CFBP 6927</strain>
    </source>
</reference>
<gene>
    <name evidence="1" type="ORF">AGR13a_Lc10027</name>
</gene>
<evidence type="ECO:0008006" key="3">
    <source>
        <dbReference type="Google" id="ProtNLM"/>
    </source>
</evidence>
<protein>
    <recommendedName>
        <fullName evidence="3">Transposase</fullName>
    </recommendedName>
</protein>
<evidence type="ECO:0000313" key="2">
    <source>
        <dbReference type="Proteomes" id="UP000191812"/>
    </source>
</evidence>
<sequence>MVEPFAGFRDAPAAKAAGKLVDTLAVILGLDPRIHGRARLWILGSSPRMTAEGFRRLCD</sequence>
<dbReference type="EMBL" id="FBWH01000035">
    <property type="protein sequence ID" value="CUX44050.1"/>
    <property type="molecule type" value="Genomic_DNA"/>
</dbReference>
<organism evidence="1 2">
    <name type="scientific">Agrobacterium genomosp. 13 str. CFBP 6927</name>
    <dbReference type="NCBI Taxonomy" id="1183428"/>
    <lineage>
        <taxon>Bacteria</taxon>
        <taxon>Pseudomonadati</taxon>
        <taxon>Pseudomonadota</taxon>
        <taxon>Alphaproteobacteria</taxon>
        <taxon>Hyphomicrobiales</taxon>
        <taxon>Rhizobiaceae</taxon>
        <taxon>Rhizobium/Agrobacterium group</taxon>
        <taxon>Agrobacterium</taxon>
        <taxon>Agrobacterium tumefaciens complex</taxon>
    </lineage>
</organism>